<evidence type="ECO:0000256" key="1">
    <source>
        <dbReference type="SAM" id="Phobius"/>
    </source>
</evidence>
<dbReference type="RefSeq" id="WP_088121555.1">
    <property type="nucleotide sequence ID" value="NZ_FMBE01000013.1"/>
</dbReference>
<evidence type="ECO:0000313" key="3">
    <source>
        <dbReference type="Proteomes" id="UP000196052"/>
    </source>
</evidence>
<sequence length="110" mass="12913">MSYDTVASLQRMQQLEQAQAAAGKRLVLKSIYSSVDIALIIVAVILFIPTFTFSLVAFLVYYYTKFFFMKTRLVKNVATGEKFYVDKEEFKQYKRNFKKKEKQVRKISDL</sequence>
<reference evidence="3" key="1">
    <citation type="submission" date="2016-08" db="EMBL/GenBank/DDBJ databases">
        <authorList>
            <person name="Loux V."/>
            <person name="Rue O."/>
        </authorList>
    </citation>
    <scope>NUCLEOTIDE SEQUENCE [LARGE SCALE GENOMIC DNA]</scope>
    <source>
        <strain evidence="3">INRA Bc05-F1</strain>
    </source>
</reference>
<proteinExistence type="predicted"/>
<dbReference type="AlphaFoldDB" id="A0A1C4B6G1"/>
<dbReference type="EMBL" id="FMBE01000013">
    <property type="protein sequence ID" value="SCC02447.1"/>
    <property type="molecule type" value="Genomic_DNA"/>
</dbReference>
<gene>
    <name evidence="2" type="ORF">BC05F1_01144</name>
</gene>
<keyword evidence="1" id="KW-0812">Transmembrane</keyword>
<feature type="transmembrane region" description="Helical" evidence="1">
    <location>
        <begin position="37"/>
        <end position="63"/>
    </location>
</feature>
<accession>A0A1C4B6G1</accession>
<protein>
    <submittedName>
        <fullName evidence="2">Uncharacterized protein</fullName>
    </submittedName>
</protein>
<dbReference type="Proteomes" id="UP000196052">
    <property type="component" value="Unassembled WGS sequence"/>
</dbReference>
<keyword evidence="1" id="KW-0472">Membrane</keyword>
<evidence type="ECO:0000313" key="2">
    <source>
        <dbReference type="EMBL" id="SCC02447.1"/>
    </source>
</evidence>
<organism evidence="2 3">
    <name type="scientific">Bacillus wiedmannii</name>
    <dbReference type="NCBI Taxonomy" id="1890302"/>
    <lineage>
        <taxon>Bacteria</taxon>
        <taxon>Bacillati</taxon>
        <taxon>Bacillota</taxon>
        <taxon>Bacilli</taxon>
        <taxon>Bacillales</taxon>
        <taxon>Bacillaceae</taxon>
        <taxon>Bacillus</taxon>
        <taxon>Bacillus cereus group</taxon>
    </lineage>
</organism>
<name>A0A1C4B6G1_9BACI</name>
<keyword evidence="1" id="KW-1133">Transmembrane helix</keyword>